<dbReference type="PANTHER" id="PTHR33198">
    <property type="entry name" value="ANK_REP_REGION DOMAIN-CONTAINING PROTEIN-RELATED"/>
    <property type="match status" value="1"/>
</dbReference>
<dbReference type="Proteomes" id="UP001458880">
    <property type="component" value="Unassembled WGS sequence"/>
</dbReference>
<dbReference type="AlphaFoldDB" id="A0AAW1K2X7"/>
<sequence length="127" mass="14830">MVDLCSPKRPEEEGYQELVNIVQEHLQPTPPIIAERHKFRIRMQQKGESVTQYMAALKHLAKSCEFKESLDDNLRDQFAQYMAALKHLAKSCEFKESLDDNLRDQFVSGLQNEMVKQRLFAEKAINF</sequence>
<name>A0AAW1K2X7_POPJA</name>
<reference evidence="1 2" key="1">
    <citation type="journal article" date="2024" name="BMC Genomics">
        <title>De novo assembly and annotation of Popillia japonica's genome with initial clues to its potential as an invasive pest.</title>
        <authorList>
            <person name="Cucini C."/>
            <person name="Boschi S."/>
            <person name="Funari R."/>
            <person name="Cardaioli E."/>
            <person name="Iannotti N."/>
            <person name="Marturano G."/>
            <person name="Paoli F."/>
            <person name="Bruttini M."/>
            <person name="Carapelli A."/>
            <person name="Frati F."/>
            <person name="Nardi F."/>
        </authorList>
    </citation>
    <scope>NUCLEOTIDE SEQUENCE [LARGE SCALE GENOMIC DNA]</scope>
    <source>
        <strain evidence="1">DMR45628</strain>
    </source>
</reference>
<evidence type="ECO:0008006" key="3">
    <source>
        <dbReference type="Google" id="ProtNLM"/>
    </source>
</evidence>
<proteinExistence type="predicted"/>
<evidence type="ECO:0000313" key="1">
    <source>
        <dbReference type="EMBL" id="KAK9712815.1"/>
    </source>
</evidence>
<protein>
    <recommendedName>
        <fullName evidence="3">Retrotransposon gag domain-containing protein</fullName>
    </recommendedName>
</protein>
<dbReference type="EMBL" id="JASPKY010000257">
    <property type="protein sequence ID" value="KAK9712815.1"/>
    <property type="molecule type" value="Genomic_DNA"/>
</dbReference>
<gene>
    <name evidence="1" type="ORF">QE152_g24709</name>
</gene>
<comment type="caution">
    <text evidence="1">The sequence shown here is derived from an EMBL/GenBank/DDBJ whole genome shotgun (WGS) entry which is preliminary data.</text>
</comment>
<accession>A0AAW1K2X7</accession>
<organism evidence="1 2">
    <name type="scientific">Popillia japonica</name>
    <name type="common">Japanese beetle</name>
    <dbReference type="NCBI Taxonomy" id="7064"/>
    <lineage>
        <taxon>Eukaryota</taxon>
        <taxon>Metazoa</taxon>
        <taxon>Ecdysozoa</taxon>
        <taxon>Arthropoda</taxon>
        <taxon>Hexapoda</taxon>
        <taxon>Insecta</taxon>
        <taxon>Pterygota</taxon>
        <taxon>Neoptera</taxon>
        <taxon>Endopterygota</taxon>
        <taxon>Coleoptera</taxon>
        <taxon>Polyphaga</taxon>
        <taxon>Scarabaeiformia</taxon>
        <taxon>Scarabaeidae</taxon>
        <taxon>Rutelinae</taxon>
        <taxon>Popillia</taxon>
    </lineage>
</organism>
<keyword evidence="2" id="KW-1185">Reference proteome</keyword>
<dbReference type="PANTHER" id="PTHR33198:SF19">
    <property type="entry name" value="CCHC-TYPE DOMAIN-CONTAINING PROTEIN"/>
    <property type="match status" value="1"/>
</dbReference>
<evidence type="ECO:0000313" key="2">
    <source>
        <dbReference type="Proteomes" id="UP001458880"/>
    </source>
</evidence>